<accession>A0ABQ3Q599</accession>
<evidence type="ECO:0000313" key="3">
    <source>
        <dbReference type="Proteomes" id="UP001052655"/>
    </source>
</evidence>
<keyword evidence="3" id="KW-1185">Reference proteome</keyword>
<protein>
    <submittedName>
        <fullName evidence="2">Uncharacterized protein</fullName>
    </submittedName>
</protein>
<feature type="compositionally biased region" description="Basic residues" evidence="1">
    <location>
        <begin position="75"/>
        <end position="86"/>
    </location>
</feature>
<proteinExistence type="predicted"/>
<sequence>MSAATECARSSRAHSSHRAPVLRPGTAAPSGHAYPRAPTHARPPPSPSATPKATRFPQVSAVRRPPSQTSSGPRAVHRSPEHRHIRAISAESRGHH</sequence>
<reference evidence="2" key="1">
    <citation type="submission" date="2024-05" db="EMBL/GenBank/DDBJ databases">
        <title>Whole genome shotgun sequence of Streptomyces daghestanicus NBRC 12762.</title>
        <authorList>
            <person name="Komaki H."/>
            <person name="Tamura T."/>
        </authorList>
    </citation>
    <scope>NUCLEOTIDE SEQUENCE</scope>
    <source>
        <strain evidence="2">NBRC 12762</strain>
    </source>
</reference>
<comment type="caution">
    <text evidence="2">The sequence shown here is derived from an EMBL/GenBank/DDBJ whole genome shotgun (WGS) entry which is preliminary data.</text>
</comment>
<evidence type="ECO:0000313" key="2">
    <source>
        <dbReference type="EMBL" id="GHI32450.1"/>
    </source>
</evidence>
<name>A0ABQ3Q599_9ACTN</name>
<organism evidence="2 3">
    <name type="scientific">Streptomyces daghestanicus</name>
    <dbReference type="NCBI Taxonomy" id="66885"/>
    <lineage>
        <taxon>Bacteria</taxon>
        <taxon>Bacillati</taxon>
        <taxon>Actinomycetota</taxon>
        <taxon>Actinomycetes</taxon>
        <taxon>Kitasatosporales</taxon>
        <taxon>Streptomycetaceae</taxon>
        <taxon>Streptomyces</taxon>
    </lineage>
</organism>
<feature type="region of interest" description="Disordered" evidence="1">
    <location>
        <begin position="1"/>
        <end position="96"/>
    </location>
</feature>
<gene>
    <name evidence="2" type="ORF">Sdagh_41800</name>
</gene>
<dbReference type="Proteomes" id="UP001052655">
    <property type="component" value="Unassembled WGS sequence"/>
</dbReference>
<evidence type="ECO:0000256" key="1">
    <source>
        <dbReference type="SAM" id="MobiDB-lite"/>
    </source>
</evidence>
<dbReference type="EMBL" id="BNDX01000010">
    <property type="protein sequence ID" value="GHI32450.1"/>
    <property type="molecule type" value="Genomic_DNA"/>
</dbReference>